<evidence type="ECO:0000256" key="4">
    <source>
        <dbReference type="PROSITE-ProRule" id="PRU01343"/>
    </source>
</evidence>
<dbReference type="PANTHER" id="PTHR33248">
    <property type="entry name" value="ZINC ION-BINDING PROTEIN"/>
    <property type="match status" value="1"/>
</dbReference>
<feature type="domain" description="GRF-type" evidence="6">
    <location>
        <begin position="31"/>
        <end position="75"/>
    </location>
</feature>
<dbReference type="Proteomes" id="UP001157006">
    <property type="component" value="Chromosome 1S"/>
</dbReference>
<evidence type="ECO:0000256" key="3">
    <source>
        <dbReference type="ARBA" id="ARBA00022833"/>
    </source>
</evidence>
<evidence type="ECO:0000313" key="8">
    <source>
        <dbReference type="Proteomes" id="UP001157006"/>
    </source>
</evidence>
<accession>A0AAV0ZEM8</accession>
<evidence type="ECO:0000259" key="6">
    <source>
        <dbReference type="PROSITE" id="PS51999"/>
    </source>
</evidence>
<dbReference type="PROSITE" id="PS51999">
    <property type="entry name" value="ZF_GRF"/>
    <property type="match status" value="1"/>
</dbReference>
<gene>
    <name evidence="7" type="ORF">VFH_I162080</name>
</gene>
<dbReference type="Pfam" id="PF06839">
    <property type="entry name" value="Zn_ribbon_GRF"/>
    <property type="match status" value="1"/>
</dbReference>
<keyword evidence="2 4" id="KW-0863">Zinc-finger</keyword>
<name>A0AAV0ZEM8_VICFA</name>
<sequence>MMKEASSEIRSSYDCNRDGSLDGKLRWRPICGCGESAVLRRATTDTNFGKQFWGCRHYKGSSESGCGYFQWFFDDVVDEKDQFIKKQNNRLEKLQNELDGAKMEIHHLKERKDGLKHKIMELQIEMKKMKNSQKNGKDSSLLC</sequence>
<dbReference type="EMBL" id="OX451735">
    <property type="protein sequence ID" value="CAI8594855.1"/>
    <property type="molecule type" value="Genomic_DNA"/>
</dbReference>
<evidence type="ECO:0000256" key="2">
    <source>
        <dbReference type="ARBA" id="ARBA00022771"/>
    </source>
</evidence>
<proteinExistence type="predicted"/>
<protein>
    <recommendedName>
        <fullName evidence="6">GRF-type domain-containing protein</fullName>
    </recommendedName>
</protein>
<dbReference type="InterPro" id="IPR010666">
    <property type="entry name" value="Znf_GRF"/>
</dbReference>
<evidence type="ECO:0000313" key="7">
    <source>
        <dbReference type="EMBL" id="CAI8594855.1"/>
    </source>
</evidence>
<keyword evidence="3" id="KW-0862">Zinc</keyword>
<organism evidence="7 8">
    <name type="scientific">Vicia faba</name>
    <name type="common">Broad bean</name>
    <name type="synonym">Faba vulgaris</name>
    <dbReference type="NCBI Taxonomy" id="3906"/>
    <lineage>
        <taxon>Eukaryota</taxon>
        <taxon>Viridiplantae</taxon>
        <taxon>Streptophyta</taxon>
        <taxon>Embryophyta</taxon>
        <taxon>Tracheophyta</taxon>
        <taxon>Spermatophyta</taxon>
        <taxon>Magnoliopsida</taxon>
        <taxon>eudicotyledons</taxon>
        <taxon>Gunneridae</taxon>
        <taxon>Pentapetalae</taxon>
        <taxon>rosids</taxon>
        <taxon>fabids</taxon>
        <taxon>Fabales</taxon>
        <taxon>Fabaceae</taxon>
        <taxon>Papilionoideae</taxon>
        <taxon>50 kb inversion clade</taxon>
        <taxon>NPAAA clade</taxon>
        <taxon>Hologalegina</taxon>
        <taxon>IRL clade</taxon>
        <taxon>Fabeae</taxon>
        <taxon>Vicia</taxon>
    </lineage>
</organism>
<reference evidence="7 8" key="1">
    <citation type="submission" date="2023-01" db="EMBL/GenBank/DDBJ databases">
        <authorList>
            <person name="Kreplak J."/>
        </authorList>
    </citation>
    <scope>NUCLEOTIDE SEQUENCE [LARGE SCALE GENOMIC DNA]</scope>
</reference>
<dbReference type="AlphaFoldDB" id="A0AAV0ZEM8"/>
<evidence type="ECO:0000256" key="1">
    <source>
        <dbReference type="ARBA" id="ARBA00022723"/>
    </source>
</evidence>
<evidence type="ECO:0000256" key="5">
    <source>
        <dbReference type="SAM" id="Coils"/>
    </source>
</evidence>
<keyword evidence="8" id="KW-1185">Reference proteome</keyword>
<keyword evidence="5" id="KW-0175">Coiled coil</keyword>
<keyword evidence="1" id="KW-0479">Metal-binding</keyword>
<feature type="coiled-coil region" evidence="5">
    <location>
        <begin position="77"/>
        <end position="132"/>
    </location>
</feature>
<dbReference type="GO" id="GO:0008270">
    <property type="term" value="F:zinc ion binding"/>
    <property type="evidence" value="ECO:0007669"/>
    <property type="project" value="UniProtKB-KW"/>
</dbReference>